<evidence type="ECO:0000259" key="2">
    <source>
        <dbReference type="Pfam" id="PF03184"/>
    </source>
</evidence>
<feature type="domain" description="DDE-1" evidence="2">
    <location>
        <begin position="36"/>
        <end position="136"/>
    </location>
</feature>
<reference evidence="3" key="1">
    <citation type="journal article" date="2011" name="PLoS Biol.">
        <title>Gene gain and loss during evolution of obligate parasitism in the white rust pathogen of Arabidopsis thaliana.</title>
        <authorList>
            <person name="Kemen E."/>
            <person name="Gardiner A."/>
            <person name="Schultz-Larsen T."/>
            <person name="Kemen A.C."/>
            <person name="Balmuth A.L."/>
            <person name="Robert-Seilaniantz A."/>
            <person name="Bailey K."/>
            <person name="Holub E."/>
            <person name="Studholme D.J."/>
            <person name="Maclean D."/>
            <person name="Jones J.D."/>
        </authorList>
    </citation>
    <scope>NUCLEOTIDE SEQUENCE</scope>
</reference>
<reference evidence="3" key="2">
    <citation type="submission" date="2011-02" db="EMBL/GenBank/DDBJ databases">
        <authorList>
            <person name="MacLean D."/>
        </authorList>
    </citation>
    <scope>NUCLEOTIDE SEQUENCE</scope>
</reference>
<protein>
    <submittedName>
        <fullName evidence="3">AlNc14C14G1619 protein</fullName>
    </submittedName>
</protein>
<gene>
    <name evidence="3" type="primary">AlNc14C14G1619</name>
    <name evidence="3" type="ORF">ALNC14_018450</name>
</gene>
<dbReference type="HOGENOM" id="CLU_031434_3_2_1"/>
<proteinExistence type="predicted"/>
<dbReference type="InterPro" id="IPR004875">
    <property type="entry name" value="DDE_SF_endonuclease_dom"/>
</dbReference>
<evidence type="ECO:0000313" key="3">
    <source>
        <dbReference type="EMBL" id="CCA15702.1"/>
    </source>
</evidence>
<feature type="region of interest" description="Disordered" evidence="1">
    <location>
        <begin position="127"/>
        <end position="151"/>
    </location>
</feature>
<dbReference type="AlphaFoldDB" id="F0W3V3"/>
<dbReference type="Pfam" id="PF03184">
    <property type="entry name" value="DDE_1"/>
    <property type="match status" value="1"/>
</dbReference>
<organism evidence="3">
    <name type="scientific">Albugo laibachii Nc14</name>
    <dbReference type="NCBI Taxonomy" id="890382"/>
    <lineage>
        <taxon>Eukaryota</taxon>
        <taxon>Sar</taxon>
        <taxon>Stramenopiles</taxon>
        <taxon>Oomycota</taxon>
        <taxon>Peronosporomycetes</taxon>
        <taxon>Albuginales</taxon>
        <taxon>Albuginaceae</taxon>
        <taxon>Albugo</taxon>
    </lineage>
</organism>
<name>F0W3V3_9STRA</name>
<dbReference type="GO" id="GO:0003676">
    <property type="term" value="F:nucleic acid binding"/>
    <property type="evidence" value="ECO:0007669"/>
    <property type="project" value="InterPro"/>
</dbReference>
<dbReference type="EMBL" id="FR824059">
    <property type="protein sequence ID" value="CCA15702.1"/>
    <property type="molecule type" value="Genomic_DNA"/>
</dbReference>
<evidence type="ECO:0000256" key="1">
    <source>
        <dbReference type="SAM" id="MobiDB-lite"/>
    </source>
</evidence>
<accession>F0W3V3</accession>
<sequence>MRRETEQVVTDSGCVCGRTSRCWQSHPVRQFTRSGNRCGWWNLALSVEFLDHHFTARDSEAPVLLLWDFVSAHWTEEVGKYAENINVFLLKVPPGLTSVYQPADVAWFGPLKCRIRGKWAQFGVQQSNDHDAKSDQAPFKLLPPSRSDAVS</sequence>